<sequence>MKQNFLTIYRRAHICALTPGIIHTAFCKTGVWPFNRDVITAEMMAPSKETLCEGHLPITPSSPVKIITNLLGKLSANKGAEGAPDTVSGPSTTTQHMQSNIESLIQQLQDTSLWALVSNKTITYDTHLQHGTAHPISPMKISTPLINNFQPKTSNKALLLTLLCESEAANITLKHHVIELQATNVLNEMYCNML</sequence>
<evidence type="ECO:0000313" key="1">
    <source>
        <dbReference type="EMBL" id="KIK75713.1"/>
    </source>
</evidence>
<dbReference type="EMBL" id="KN827915">
    <property type="protein sequence ID" value="KIK75713.1"/>
    <property type="molecule type" value="Genomic_DNA"/>
</dbReference>
<reference evidence="1 2" key="1">
    <citation type="submission" date="2014-04" db="EMBL/GenBank/DDBJ databases">
        <authorList>
            <consortium name="DOE Joint Genome Institute"/>
            <person name="Kuo A."/>
            <person name="Kohler A."/>
            <person name="Jargeat P."/>
            <person name="Nagy L.G."/>
            <person name="Floudas D."/>
            <person name="Copeland A."/>
            <person name="Barry K.W."/>
            <person name="Cichocki N."/>
            <person name="Veneault-Fourrey C."/>
            <person name="LaButti K."/>
            <person name="Lindquist E.A."/>
            <person name="Lipzen A."/>
            <person name="Lundell T."/>
            <person name="Morin E."/>
            <person name="Murat C."/>
            <person name="Sun H."/>
            <person name="Tunlid A."/>
            <person name="Henrissat B."/>
            <person name="Grigoriev I.V."/>
            <person name="Hibbett D.S."/>
            <person name="Martin F."/>
            <person name="Nordberg H.P."/>
            <person name="Cantor M.N."/>
            <person name="Hua S.X."/>
        </authorList>
    </citation>
    <scope>NUCLEOTIDE SEQUENCE [LARGE SCALE GENOMIC DNA]</scope>
    <source>
        <strain evidence="1 2">Ve08.2h10</strain>
    </source>
</reference>
<dbReference type="HOGENOM" id="CLU_1402865_0_0_1"/>
<proteinExistence type="predicted"/>
<accession>A0A0D0CKG1</accession>
<protein>
    <submittedName>
        <fullName evidence="1">Uncharacterized protein</fullName>
    </submittedName>
</protein>
<reference evidence="2" key="2">
    <citation type="submission" date="2015-01" db="EMBL/GenBank/DDBJ databases">
        <title>Evolutionary Origins and Diversification of the Mycorrhizal Mutualists.</title>
        <authorList>
            <consortium name="DOE Joint Genome Institute"/>
            <consortium name="Mycorrhizal Genomics Consortium"/>
            <person name="Kohler A."/>
            <person name="Kuo A."/>
            <person name="Nagy L.G."/>
            <person name="Floudas D."/>
            <person name="Copeland A."/>
            <person name="Barry K.W."/>
            <person name="Cichocki N."/>
            <person name="Veneault-Fourrey C."/>
            <person name="LaButti K."/>
            <person name="Lindquist E.A."/>
            <person name="Lipzen A."/>
            <person name="Lundell T."/>
            <person name="Morin E."/>
            <person name="Murat C."/>
            <person name="Riley R."/>
            <person name="Ohm R."/>
            <person name="Sun H."/>
            <person name="Tunlid A."/>
            <person name="Henrissat B."/>
            <person name="Grigoriev I.V."/>
            <person name="Hibbett D.S."/>
            <person name="Martin F."/>
        </authorList>
    </citation>
    <scope>NUCLEOTIDE SEQUENCE [LARGE SCALE GENOMIC DNA]</scope>
    <source>
        <strain evidence="2">Ve08.2h10</strain>
    </source>
</reference>
<dbReference type="AlphaFoldDB" id="A0A0D0CKG1"/>
<organism evidence="1 2">
    <name type="scientific">Paxillus rubicundulus Ve08.2h10</name>
    <dbReference type="NCBI Taxonomy" id="930991"/>
    <lineage>
        <taxon>Eukaryota</taxon>
        <taxon>Fungi</taxon>
        <taxon>Dikarya</taxon>
        <taxon>Basidiomycota</taxon>
        <taxon>Agaricomycotina</taxon>
        <taxon>Agaricomycetes</taxon>
        <taxon>Agaricomycetidae</taxon>
        <taxon>Boletales</taxon>
        <taxon>Paxilineae</taxon>
        <taxon>Paxillaceae</taxon>
        <taxon>Paxillus</taxon>
    </lineage>
</organism>
<dbReference type="InParanoid" id="A0A0D0CKG1"/>
<keyword evidence="2" id="KW-1185">Reference proteome</keyword>
<dbReference type="Proteomes" id="UP000054538">
    <property type="component" value="Unassembled WGS sequence"/>
</dbReference>
<evidence type="ECO:0000313" key="2">
    <source>
        <dbReference type="Proteomes" id="UP000054538"/>
    </source>
</evidence>
<gene>
    <name evidence="1" type="ORF">PAXRUDRAFT_18757</name>
</gene>
<dbReference type="OrthoDB" id="2689181at2759"/>
<name>A0A0D0CKG1_9AGAM</name>